<comment type="caution">
    <text evidence="3">The sequence shown here is derived from an EMBL/GenBank/DDBJ whole genome shotgun (WGS) entry which is preliminary data.</text>
</comment>
<evidence type="ECO:0000256" key="1">
    <source>
        <dbReference type="ARBA" id="ARBA00007613"/>
    </source>
</evidence>
<gene>
    <name evidence="3" type="ORF">AZH43_10535</name>
</gene>
<dbReference type="EMBL" id="LUAW01000016">
    <property type="protein sequence ID" value="KYQ72366.1"/>
    <property type="molecule type" value="Genomic_DNA"/>
</dbReference>
<dbReference type="GO" id="GO:0015562">
    <property type="term" value="F:efflux transmembrane transporter activity"/>
    <property type="evidence" value="ECO:0007669"/>
    <property type="project" value="InterPro"/>
</dbReference>
<organism evidence="3 4">
    <name type="scientific">Acinetobacter pragensis</name>
    <dbReference type="NCBI Taxonomy" id="1806892"/>
    <lineage>
        <taxon>Bacteria</taxon>
        <taxon>Pseudomonadati</taxon>
        <taxon>Pseudomonadota</taxon>
        <taxon>Gammaproteobacteria</taxon>
        <taxon>Moraxellales</taxon>
        <taxon>Moraxellaceae</taxon>
        <taxon>Acinetobacter</taxon>
    </lineage>
</organism>
<dbReference type="PANTHER" id="PTHR30203:SF24">
    <property type="entry name" value="BLR4935 PROTEIN"/>
    <property type="match status" value="1"/>
</dbReference>
<proteinExistence type="inferred from homology"/>
<feature type="chain" id="PRO_5007592209" evidence="2">
    <location>
        <begin position="28"/>
        <end position="449"/>
    </location>
</feature>
<dbReference type="InterPro" id="IPR010131">
    <property type="entry name" value="MdtP/NodT-like"/>
</dbReference>
<accession>A0A151Y2X3</accession>
<evidence type="ECO:0000313" key="4">
    <source>
        <dbReference type="Proteomes" id="UP000076276"/>
    </source>
</evidence>
<comment type="similarity">
    <text evidence="1">Belongs to the outer membrane factor (OMF) (TC 1.B.17) family.</text>
</comment>
<dbReference type="Pfam" id="PF02321">
    <property type="entry name" value="OEP"/>
    <property type="match status" value="1"/>
</dbReference>
<name>A0A151Y2X3_9GAMM</name>
<dbReference type="RefSeq" id="WP_067668232.1">
    <property type="nucleotide sequence ID" value="NZ_CBCSIK010000010.1"/>
</dbReference>
<keyword evidence="2" id="KW-0732">Signal</keyword>
<sequence length="449" mass="50673">MSFKITAYIRPTLAVCFAAVIVQLANAEQQASSKRINIIDDFSTVLLKVENYQEQNQLWQQRQQISELNVKQSKLWQNPTLSIEQDGFGSNQDQELSIGISQPLDIFGQRKLDQKIAQTARQQMQLLQPLWEAKSQLIVRFAWSNFALADAEQQVYAAQLKISQSNLDSAHKRYQAGSIALVDYERSQIEALEAQRLYEQALLNQQASQRLLSNLWGESAASIQLKNNVMSWPEQSNENVQRYIAAGWLEKLYALNILQSNQQIERLKIKSRPNLTLNAGITRTKALNEQDDTVLALGVDIPLSLFNRQQYSIPITQRQQILLNQQQQRELKQQILDIANSMHQLQGLRTQFAAASNQISLAEKVQSRTLQGFQAGKLAITDVQQATDQLLTIRLGQLQTLRQAWKAALTAEALSIGTSYEQISSSDAYTQLNKTALEQTYNLIGGGAQ</sequence>
<dbReference type="OrthoDB" id="6716807at2"/>
<dbReference type="Gene3D" id="1.20.1600.10">
    <property type="entry name" value="Outer membrane efflux proteins (OEP)"/>
    <property type="match status" value="1"/>
</dbReference>
<dbReference type="Proteomes" id="UP000076276">
    <property type="component" value="Unassembled WGS sequence"/>
</dbReference>
<dbReference type="InterPro" id="IPR003423">
    <property type="entry name" value="OMP_efflux"/>
</dbReference>
<protein>
    <submittedName>
        <fullName evidence="3">Cation transporter</fullName>
    </submittedName>
</protein>
<dbReference type="STRING" id="1806892.AZH43_10535"/>
<dbReference type="PANTHER" id="PTHR30203">
    <property type="entry name" value="OUTER MEMBRANE CATION EFFLUX PROTEIN"/>
    <property type="match status" value="1"/>
</dbReference>
<dbReference type="AlphaFoldDB" id="A0A151Y2X3"/>
<evidence type="ECO:0000256" key="2">
    <source>
        <dbReference type="SAM" id="SignalP"/>
    </source>
</evidence>
<feature type="signal peptide" evidence="2">
    <location>
        <begin position="1"/>
        <end position="27"/>
    </location>
</feature>
<evidence type="ECO:0000313" key="3">
    <source>
        <dbReference type="EMBL" id="KYQ72366.1"/>
    </source>
</evidence>
<dbReference type="SUPFAM" id="SSF56954">
    <property type="entry name" value="Outer membrane efflux proteins (OEP)"/>
    <property type="match status" value="1"/>
</dbReference>
<reference evidence="3 4" key="1">
    <citation type="submission" date="2016-03" db="EMBL/GenBank/DDBJ databases">
        <title>Acinetobacter genomospecies 28 strain ANC 4149.</title>
        <authorList>
            <person name="Radolfova-Krizova L."/>
            <person name="Nemec A."/>
        </authorList>
    </citation>
    <scope>NUCLEOTIDE SEQUENCE [LARGE SCALE GENOMIC DNA]</scope>
    <source>
        <strain evidence="3 4">ANC 4149</strain>
    </source>
</reference>
<keyword evidence="4" id="KW-1185">Reference proteome</keyword>